<dbReference type="InterPro" id="IPR009003">
    <property type="entry name" value="Peptidase_S1_PA"/>
</dbReference>
<gene>
    <name evidence="2" type="ORF">LMG3431_05805</name>
</gene>
<dbReference type="AlphaFoldDB" id="A0A6S7A1H3"/>
<proteinExistence type="predicted"/>
<sequence>MKGWHHPVHWRQWALIAAAAFGAAPSCMAAPLATLQTQASGVFLNASGNVLTARHAVTDCAVVYAIKGSQVVRAHLLAQSEALDLAVLDTTLTPYLAATLPSSDDWETGQIGVFAEAYGVLQDMPERASTVFNAMTVPSDDSLSMLSPVRPGASGSPVLGKAGLMLGVIVERVAVDRSGPGRVMLSRAQSAPSGIGTRVKAVSAPRIKAFLREQNIAFSESDAPQLGPMQAQAPRAATLSVGIICG</sequence>
<keyword evidence="3" id="KW-1185">Reference proteome</keyword>
<evidence type="ECO:0000313" key="3">
    <source>
        <dbReference type="Proteomes" id="UP000494108"/>
    </source>
</evidence>
<evidence type="ECO:0000256" key="1">
    <source>
        <dbReference type="SAM" id="SignalP"/>
    </source>
</evidence>
<dbReference type="RefSeq" id="WP_175178027.1">
    <property type="nucleotide sequence ID" value="NZ_CADIJX010000014.1"/>
</dbReference>
<accession>A0A6S7A1H3</accession>
<dbReference type="SUPFAM" id="SSF50494">
    <property type="entry name" value="Trypsin-like serine proteases"/>
    <property type="match status" value="1"/>
</dbReference>
<dbReference type="Pfam" id="PF13365">
    <property type="entry name" value="Trypsin_2"/>
    <property type="match status" value="1"/>
</dbReference>
<feature type="signal peptide" evidence="1">
    <location>
        <begin position="1"/>
        <end position="29"/>
    </location>
</feature>
<name>A0A6S7A1H3_9BURK</name>
<evidence type="ECO:0000313" key="2">
    <source>
        <dbReference type="EMBL" id="CAB3707733.1"/>
    </source>
</evidence>
<evidence type="ECO:0008006" key="4">
    <source>
        <dbReference type="Google" id="ProtNLM"/>
    </source>
</evidence>
<dbReference type="EMBL" id="CADIJX010000014">
    <property type="protein sequence ID" value="CAB3707733.1"/>
    <property type="molecule type" value="Genomic_DNA"/>
</dbReference>
<protein>
    <recommendedName>
        <fullName evidence="4">Trypsin-like peptidase domain-containing protein</fullName>
    </recommendedName>
</protein>
<keyword evidence="1" id="KW-0732">Signal</keyword>
<dbReference type="InterPro" id="IPR043504">
    <property type="entry name" value="Peptidase_S1_PA_chymotrypsin"/>
</dbReference>
<dbReference type="Gene3D" id="2.40.10.10">
    <property type="entry name" value="Trypsin-like serine proteases"/>
    <property type="match status" value="2"/>
</dbReference>
<reference evidence="2 3" key="1">
    <citation type="submission" date="2020-04" db="EMBL/GenBank/DDBJ databases">
        <authorList>
            <person name="De Canck E."/>
        </authorList>
    </citation>
    <scope>NUCLEOTIDE SEQUENCE [LARGE SCALE GENOMIC DNA]</scope>
    <source>
        <strain evidence="2 3">LMG 3431</strain>
    </source>
</reference>
<organism evidence="2 3">
    <name type="scientific">Achromobacter pestifer</name>
    <dbReference type="NCBI Taxonomy" id="1353889"/>
    <lineage>
        <taxon>Bacteria</taxon>
        <taxon>Pseudomonadati</taxon>
        <taxon>Pseudomonadota</taxon>
        <taxon>Betaproteobacteria</taxon>
        <taxon>Burkholderiales</taxon>
        <taxon>Alcaligenaceae</taxon>
        <taxon>Achromobacter</taxon>
    </lineage>
</organism>
<dbReference type="Proteomes" id="UP000494108">
    <property type="component" value="Unassembled WGS sequence"/>
</dbReference>
<feature type="chain" id="PRO_5028877208" description="Trypsin-like peptidase domain-containing protein" evidence="1">
    <location>
        <begin position="30"/>
        <end position="246"/>
    </location>
</feature>